<name>Q1YNN6_AURMS</name>
<keyword evidence="3" id="KW-0285">Flavoprotein</keyword>
<evidence type="ECO:0000256" key="1">
    <source>
        <dbReference type="ARBA" id="ARBA00001974"/>
    </source>
</evidence>
<dbReference type="PANTHER" id="PTHR42784:SF1">
    <property type="entry name" value="PYRANOSE 2-OXIDASE"/>
    <property type="match status" value="1"/>
</dbReference>
<dbReference type="InterPro" id="IPR036188">
    <property type="entry name" value="FAD/NAD-bd_sf"/>
</dbReference>
<dbReference type="GO" id="GO:0020037">
    <property type="term" value="F:heme binding"/>
    <property type="evidence" value="ECO:0007669"/>
    <property type="project" value="InterPro"/>
</dbReference>
<dbReference type="InterPro" id="IPR002016">
    <property type="entry name" value="Haem_peroxidase"/>
</dbReference>
<dbReference type="Proteomes" id="UP000000321">
    <property type="component" value="Unassembled WGS sequence"/>
</dbReference>
<proteinExistence type="inferred from homology"/>
<dbReference type="PROSITE" id="PS50873">
    <property type="entry name" value="PEROXIDASE_4"/>
    <property type="match status" value="1"/>
</dbReference>
<dbReference type="Pfam" id="PF05199">
    <property type="entry name" value="GMC_oxred_C"/>
    <property type="match status" value="1"/>
</dbReference>
<dbReference type="GO" id="GO:0016614">
    <property type="term" value="F:oxidoreductase activity, acting on CH-OH group of donors"/>
    <property type="evidence" value="ECO:0007669"/>
    <property type="project" value="InterPro"/>
</dbReference>
<dbReference type="GO" id="GO:0004601">
    <property type="term" value="F:peroxidase activity"/>
    <property type="evidence" value="ECO:0007669"/>
    <property type="project" value="InterPro"/>
</dbReference>
<reference evidence="7 8" key="1">
    <citation type="journal article" date="2008" name="Appl. Environ. Microbiol.">
        <title>Genomic insights into Mn(II) oxidation by the marine alphaproteobacterium Aurantimonas sp. strain SI85-9A1.</title>
        <authorList>
            <person name="Dick G.J."/>
            <person name="Podell S."/>
            <person name="Johnson H.A."/>
            <person name="Rivera-Espinoza Y."/>
            <person name="Bernier-Latmani R."/>
            <person name="McCarthy J.K."/>
            <person name="Torpey J.W."/>
            <person name="Clement B.G."/>
            <person name="Gaasterland T."/>
            <person name="Tebo B.M."/>
        </authorList>
    </citation>
    <scope>NUCLEOTIDE SEQUENCE [LARGE SCALE GENOMIC DNA]</scope>
    <source>
        <strain evidence="7 8">SI85-9A1</strain>
    </source>
</reference>
<sequence>MISHGVPSHFRTAEICVAGTGPVGLAVALQCATAGLRVLVLESGTERVSREHQRLSTFTSDDDIIHAPAHLTVRRILGGTSTMWGGRCVEYDDIDFARRGHVAGSGWPIAHGTLQPYYDTARRFLSSDFDAIAPSPGESGFQTNSLESWTRDRNTAHYHRETLKLSPNILVCTDSTLVDVRMRDGGNAVEAFVIRSRGQETVVRAGCFVLACGGRENARLLLNLQSRFPAMFGGDGGPLGRRYMGHLAGEIACIEFADSQLAEAFFFRQAGRQTFIRHRFRPTDETQRRHDLLNIAFWPKSPPPEDASHSDGVASALHMMSRLRMRARHRPGRQIDPTVASAHLSNILRKPGPAMIGAARYACRQLIPQSRYPHYFLRTPDDIYLLHYHSEHAPNDASRITLSSNKDDFGVNRLSVSFRYGDQDFQSVVRAHELLDEWLRARGYGRLRYLDESERRVDGIKRGARDGYHQIGLTRMSDQPRDGVVDTDCTAHGIANLSVAGSSVFPTSGQANPTLAAVALAQRLGDHLTAMLATRGSSIIRASRELPRGSASR</sequence>
<evidence type="ECO:0000256" key="3">
    <source>
        <dbReference type="ARBA" id="ARBA00022630"/>
    </source>
</evidence>
<dbReference type="HOGENOM" id="CLU_008878_4_1_5"/>
<dbReference type="InterPro" id="IPR007867">
    <property type="entry name" value="GMC_OxRtase_C"/>
</dbReference>
<comment type="similarity">
    <text evidence="2">Belongs to the GMC oxidoreductase family.</text>
</comment>
<dbReference type="EMBL" id="AAPJ01000001">
    <property type="protein sequence ID" value="EAS50995.1"/>
    <property type="molecule type" value="Genomic_DNA"/>
</dbReference>
<evidence type="ECO:0000256" key="5">
    <source>
        <dbReference type="ARBA" id="ARBA00023002"/>
    </source>
</evidence>
<comment type="caution">
    <text evidence="7">The sequence shown here is derived from an EMBL/GenBank/DDBJ whole genome shotgun (WGS) entry which is preliminary data.</text>
</comment>
<dbReference type="SUPFAM" id="SSF51905">
    <property type="entry name" value="FAD/NAD(P)-binding domain"/>
    <property type="match status" value="1"/>
</dbReference>
<evidence type="ECO:0000259" key="6">
    <source>
        <dbReference type="PROSITE" id="PS50873"/>
    </source>
</evidence>
<keyword evidence="8" id="KW-1185">Reference proteome</keyword>
<protein>
    <recommendedName>
        <fullName evidence="6">Plant heme peroxidase family profile domain-containing protein</fullName>
    </recommendedName>
</protein>
<evidence type="ECO:0000313" key="7">
    <source>
        <dbReference type="EMBL" id="EAS50995.1"/>
    </source>
</evidence>
<evidence type="ECO:0000313" key="8">
    <source>
        <dbReference type="Proteomes" id="UP000000321"/>
    </source>
</evidence>
<keyword evidence="4" id="KW-0274">FAD</keyword>
<dbReference type="Gene3D" id="3.50.50.60">
    <property type="entry name" value="FAD/NAD(P)-binding domain"/>
    <property type="match status" value="2"/>
</dbReference>
<dbReference type="AlphaFoldDB" id="Q1YNN6"/>
<organism evidence="7 8">
    <name type="scientific">Aurantimonas manganoxydans (strain ATCC BAA-1229 / DSM 21871 / SI85-9A1)</name>
    <dbReference type="NCBI Taxonomy" id="287752"/>
    <lineage>
        <taxon>Bacteria</taxon>
        <taxon>Pseudomonadati</taxon>
        <taxon>Pseudomonadota</taxon>
        <taxon>Alphaproteobacteria</taxon>
        <taxon>Hyphomicrobiales</taxon>
        <taxon>Aurantimonadaceae</taxon>
        <taxon>Aurantimonas</taxon>
    </lineage>
</organism>
<dbReference type="PANTHER" id="PTHR42784">
    <property type="entry name" value="PYRANOSE 2-OXIDASE"/>
    <property type="match status" value="1"/>
</dbReference>
<feature type="domain" description="Plant heme peroxidase family profile" evidence="6">
    <location>
        <begin position="168"/>
        <end position="448"/>
    </location>
</feature>
<evidence type="ECO:0000256" key="4">
    <source>
        <dbReference type="ARBA" id="ARBA00022827"/>
    </source>
</evidence>
<accession>Q1YNN6</accession>
<gene>
    <name evidence="7" type="ORF">SI859A1_01801</name>
</gene>
<evidence type="ECO:0000256" key="2">
    <source>
        <dbReference type="ARBA" id="ARBA00010790"/>
    </source>
</evidence>
<dbReference type="GO" id="GO:0006979">
    <property type="term" value="P:response to oxidative stress"/>
    <property type="evidence" value="ECO:0007669"/>
    <property type="project" value="InterPro"/>
</dbReference>
<dbReference type="InterPro" id="IPR051473">
    <property type="entry name" value="P2Ox-like"/>
</dbReference>
<comment type="cofactor">
    <cofactor evidence="1">
        <name>FAD</name>
        <dbReference type="ChEBI" id="CHEBI:57692"/>
    </cofactor>
</comment>
<dbReference type="BioCyc" id="AURANTIMONAS:SI859A1_01801-MONOMER"/>
<keyword evidence="5" id="KW-0560">Oxidoreductase</keyword>